<gene>
    <name evidence="4" type="ORF">ASPWEDRAFT_115709</name>
</gene>
<dbReference type="InterPro" id="IPR026956">
    <property type="entry name" value="D-ser_dehydrat-like_dom"/>
</dbReference>
<dbReference type="Pfam" id="PF01168">
    <property type="entry name" value="Ala_racemase_N"/>
    <property type="match status" value="1"/>
</dbReference>
<dbReference type="RefSeq" id="XP_040687231.1">
    <property type="nucleotide sequence ID" value="XM_040828603.1"/>
</dbReference>
<dbReference type="Pfam" id="PF14031">
    <property type="entry name" value="D-ser_dehydrat"/>
    <property type="match status" value="1"/>
</dbReference>
<dbReference type="EMBL" id="KV878214">
    <property type="protein sequence ID" value="OJJ33554.1"/>
    <property type="molecule type" value="Genomic_DNA"/>
</dbReference>
<dbReference type="STRING" id="1073089.A0A1L9RF71"/>
<proteinExistence type="inferred from homology"/>
<evidence type="ECO:0000313" key="5">
    <source>
        <dbReference type="Proteomes" id="UP000184383"/>
    </source>
</evidence>
<evidence type="ECO:0000313" key="4">
    <source>
        <dbReference type="EMBL" id="OJJ33554.1"/>
    </source>
</evidence>
<dbReference type="InterPro" id="IPR042208">
    <property type="entry name" value="D-ser_dehydrat-like_sf"/>
</dbReference>
<dbReference type="SMART" id="SM01119">
    <property type="entry name" value="D-ser_dehydrat"/>
    <property type="match status" value="1"/>
</dbReference>
<dbReference type="GO" id="GO:0036088">
    <property type="term" value="P:D-serine catabolic process"/>
    <property type="evidence" value="ECO:0007669"/>
    <property type="project" value="TreeGrafter"/>
</dbReference>
<keyword evidence="5" id="KW-1185">Reference proteome</keyword>
<dbReference type="InterPro" id="IPR051466">
    <property type="entry name" value="D-amino_acid_metab_enzyme"/>
</dbReference>
<reference evidence="5" key="1">
    <citation type="journal article" date="2017" name="Genome Biol.">
        <title>Comparative genomics reveals high biological diversity and specific adaptations in the industrially and medically important fungal genus Aspergillus.</title>
        <authorList>
            <person name="de Vries R.P."/>
            <person name="Riley R."/>
            <person name="Wiebenga A."/>
            <person name="Aguilar-Osorio G."/>
            <person name="Amillis S."/>
            <person name="Uchima C.A."/>
            <person name="Anderluh G."/>
            <person name="Asadollahi M."/>
            <person name="Askin M."/>
            <person name="Barry K."/>
            <person name="Battaglia E."/>
            <person name="Bayram O."/>
            <person name="Benocci T."/>
            <person name="Braus-Stromeyer S.A."/>
            <person name="Caldana C."/>
            <person name="Canovas D."/>
            <person name="Cerqueira G.C."/>
            <person name="Chen F."/>
            <person name="Chen W."/>
            <person name="Choi C."/>
            <person name="Clum A."/>
            <person name="Dos Santos R.A."/>
            <person name="Damasio A.R."/>
            <person name="Diallinas G."/>
            <person name="Emri T."/>
            <person name="Fekete E."/>
            <person name="Flipphi M."/>
            <person name="Freyberg S."/>
            <person name="Gallo A."/>
            <person name="Gournas C."/>
            <person name="Habgood R."/>
            <person name="Hainaut M."/>
            <person name="Harispe M.L."/>
            <person name="Henrissat B."/>
            <person name="Hilden K.S."/>
            <person name="Hope R."/>
            <person name="Hossain A."/>
            <person name="Karabika E."/>
            <person name="Karaffa L."/>
            <person name="Karanyi Z."/>
            <person name="Krasevec N."/>
            <person name="Kuo A."/>
            <person name="Kusch H."/>
            <person name="LaButti K."/>
            <person name="Lagendijk E.L."/>
            <person name="Lapidus A."/>
            <person name="Levasseur A."/>
            <person name="Lindquist E."/>
            <person name="Lipzen A."/>
            <person name="Logrieco A.F."/>
            <person name="MacCabe A."/>
            <person name="Maekelae M.R."/>
            <person name="Malavazi I."/>
            <person name="Melin P."/>
            <person name="Meyer V."/>
            <person name="Mielnichuk N."/>
            <person name="Miskei M."/>
            <person name="Molnar A.P."/>
            <person name="Mule G."/>
            <person name="Ngan C.Y."/>
            <person name="Orejas M."/>
            <person name="Orosz E."/>
            <person name="Ouedraogo J.P."/>
            <person name="Overkamp K.M."/>
            <person name="Park H.-S."/>
            <person name="Perrone G."/>
            <person name="Piumi F."/>
            <person name="Punt P.J."/>
            <person name="Ram A.F."/>
            <person name="Ramon A."/>
            <person name="Rauscher S."/>
            <person name="Record E."/>
            <person name="Riano-Pachon D.M."/>
            <person name="Robert V."/>
            <person name="Roehrig J."/>
            <person name="Ruller R."/>
            <person name="Salamov A."/>
            <person name="Salih N.S."/>
            <person name="Samson R.A."/>
            <person name="Sandor E."/>
            <person name="Sanguinetti M."/>
            <person name="Schuetze T."/>
            <person name="Sepcic K."/>
            <person name="Shelest E."/>
            <person name="Sherlock G."/>
            <person name="Sophianopoulou V."/>
            <person name="Squina F.M."/>
            <person name="Sun H."/>
            <person name="Susca A."/>
            <person name="Todd R.B."/>
            <person name="Tsang A."/>
            <person name="Unkles S.E."/>
            <person name="van de Wiele N."/>
            <person name="van Rossen-Uffink D."/>
            <person name="Oliveira J.V."/>
            <person name="Vesth T.C."/>
            <person name="Visser J."/>
            <person name="Yu J.-H."/>
            <person name="Zhou M."/>
            <person name="Andersen M.R."/>
            <person name="Archer D.B."/>
            <person name="Baker S.E."/>
            <person name="Benoit I."/>
            <person name="Brakhage A.A."/>
            <person name="Braus G.H."/>
            <person name="Fischer R."/>
            <person name="Frisvad J.C."/>
            <person name="Goldman G.H."/>
            <person name="Houbraken J."/>
            <person name="Oakley B."/>
            <person name="Pocsi I."/>
            <person name="Scazzocchio C."/>
            <person name="Seiboth B."/>
            <person name="vanKuyk P.A."/>
            <person name="Wortman J."/>
            <person name="Dyer P.S."/>
            <person name="Grigoriev I.V."/>
        </authorList>
    </citation>
    <scope>NUCLEOTIDE SEQUENCE [LARGE SCALE GENOMIC DNA]</scope>
    <source>
        <strain evidence="5">DTO 134E9</strain>
    </source>
</reference>
<protein>
    <recommendedName>
        <fullName evidence="3">D-serine dehydratase-like domain-containing protein</fullName>
    </recommendedName>
</protein>
<dbReference type="SUPFAM" id="SSF51419">
    <property type="entry name" value="PLP-binding barrel"/>
    <property type="match status" value="1"/>
</dbReference>
<sequence>MASNYFPTVARPSTEDLKQFYVGKDIADVPKPAVVLDVAIIKRHCQAMLETVRALNVGFRVHVKSHKTSQIARLQVGDDGDTNFIASTIPEIETLVPLLKSLQENGRQINVLYGIPLVPSQVPRLATLARELGEKSITVMIDHPDQLNYLEKFHSIAGFPACTFVKVDAGYHRAGLPPAMLNKNGLLEKLAKTEESGHAIFLGVYSHSSLSYGGKTPEEAMSHLAGEIESCKEAIKYHSNLFPKDRKLVVSVGATPQVVSSKNLLQGNATSQQDALMEQLHDPSVKVELHAGVYPLLDMQQVGTNAVSNLGKIEDEIAISVVAEVCSVYNNGERSKPEALVAAGTLALGREPCQSYPGWGVVSSWRQESISSRLIVGRISQEHGILTWDGDSSDAQIPLRIGQAVRIYPNHACVTGALYDWYLVVDSSQESEGSKIVDVWTRVGGW</sequence>
<dbReference type="PANTHER" id="PTHR28004:SF2">
    <property type="entry name" value="D-SERINE DEHYDRATASE"/>
    <property type="match status" value="1"/>
</dbReference>
<name>A0A1L9RF71_ASPWE</name>
<dbReference type="PANTHER" id="PTHR28004">
    <property type="entry name" value="ZGC:162816-RELATED"/>
    <property type="match status" value="1"/>
</dbReference>
<dbReference type="GeneID" id="63744451"/>
<keyword evidence="2" id="KW-0456">Lyase</keyword>
<accession>A0A1L9RF71</accession>
<dbReference type="InterPro" id="IPR001608">
    <property type="entry name" value="Ala_racemase_N"/>
</dbReference>
<evidence type="ECO:0000259" key="3">
    <source>
        <dbReference type="SMART" id="SM01119"/>
    </source>
</evidence>
<dbReference type="Proteomes" id="UP000184383">
    <property type="component" value="Unassembled WGS sequence"/>
</dbReference>
<evidence type="ECO:0000256" key="2">
    <source>
        <dbReference type="ARBA" id="ARBA00023239"/>
    </source>
</evidence>
<organism evidence="4 5">
    <name type="scientific">Aspergillus wentii DTO 134E9</name>
    <dbReference type="NCBI Taxonomy" id="1073089"/>
    <lineage>
        <taxon>Eukaryota</taxon>
        <taxon>Fungi</taxon>
        <taxon>Dikarya</taxon>
        <taxon>Ascomycota</taxon>
        <taxon>Pezizomycotina</taxon>
        <taxon>Eurotiomycetes</taxon>
        <taxon>Eurotiomycetidae</taxon>
        <taxon>Eurotiales</taxon>
        <taxon>Aspergillaceae</taxon>
        <taxon>Aspergillus</taxon>
        <taxon>Aspergillus subgen. Cremei</taxon>
    </lineage>
</organism>
<dbReference type="InterPro" id="IPR029066">
    <property type="entry name" value="PLP-binding_barrel"/>
</dbReference>
<dbReference type="Gene3D" id="2.40.37.20">
    <property type="entry name" value="D-serine dehydratase-like domain"/>
    <property type="match status" value="1"/>
</dbReference>
<dbReference type="AlphaFoldDB" id="A0A1L9RF71"/>
<feature type="domain" description="D-serine dehydratase-like" evidence="3">
    <location>
        <begin position="318"/>
        <end position="426"/>
    </location>
</feature>
<dbReference type="Gene3D" id="3.20.20.10">
    <property type="entry name" value="Alanine racemase"/>
    <property type="match status" value="1"/>
</dbReference>
<dbReference type="VEuPathDB" id="FungiDB:ASPWEDRAFT_115709"/>
<evidence type="ECO:0000256" key="1">
    <source>
        <dbReference type="ARBA" id="ARBA00005323"/>
    </source>
</evidence>
<dbReference type="OrthoDB" id="20198at2759"/>
<comment type="similarity">
    <text evidence="1">Belongs to the DSD1 family.</text>
</comment>
<dbReference type="GO" id="GO:0008721">
    <property type="term" value="F:D-serine ammonia-lyase activity"/>
    <property type="evidence" value="ECO:0007669"/>
    <property type="project" value="TreeGrafter"/>
</dbReference>